<keyword evidence="4 8" id="KW-0812">Transmembrane</keyword>
<comment type="subcellular location">
    <subcellularLocation>
        <location evidence="1">Cell membrane</location>
        <topology evidence="1">Multi-pass membrane protein</topology>
    </subcellularLocation>
</comment>
<feature type="transmembrane region" description="Helical" evidence="8">
    <location>
        <begin position="115"/>
        <end position="135"/>
    </location>
</feature>
<name>K9GSE3_9PROT</name>
<accession>K9GSE3</accession>
<organism evidence="9 10">
    <name type="scientific">Caenispirillum salinarum AK4</name>
    <dbReference type="NCBI Taxonomy" id="1238182"/>
    <lineage>
        <taxon>Bacteria</taxon>
        <taxon>Pseudomonadati</taxon>
        <taxon>Pseudomonadota</taxon>
        <taxon>Alphaproteobacteria</taxon>
        <taxon>Rhodospirillales</taxon>
        <taxon>Novispirillaceae</taxon>
        <taxon>Caenispirillum</taxon>
    </lineage>
</organism>
<proteinExistence type="inferred from homology"/>
<keyword evidence="10" id="KW-1185">Reference proteome</keyword>
<evidence type="ECO:0000256" key="1">
    <source>
        <dbReference type="ARBA" id="ARBA00004651"/>
    </source>
</evidence>
<feature type="transmembrane region" description="Helical" evidence="8">
    <location>
        <begin position="37"/>
        <end position="57"/>
    </location>
</feature>
<feature type="compositionally biased region" description="Basic and acidic residues" evidence="7">
    <location>
        <begin position="297"/>
        <end position="307"/>
    </location>
</feature>
<dbReference type="PANTHER" id="PTHR34856">
    <property type="entry name" value="PROTEIN NRFD"/>
    <property type="match status" value="1"/>
</dbReference>
<dbReference type="Gene3D" id="1.20.1630.10">
    <property type="entry name" value="Formate dehydrogenase/DMSO reductase domain"/>
    <property type="match status" value="1"/>
</dbReference>
<evidence type="ECO:0000256" key="3">
    <source>
        <dbReference type="ARBA" id="ARBA00022475"/>
    </source>
</evidence>
<dbReference type="EMBL" id="ANHY01000014">
    <property type="protein sequence ID" value="EKV28915.1"/>
    <property type="molecule type" value="Genomic_DNA"/>
</dbReference>
<dbReference type="AlphaFoldDB" id="K9GSE3"/>
<reference evidence="9 10" key="1">
    <citation type="journal article" date="2013" name="Genome Announc.">
        <title>Draft Genome Sequence of an Alphaproteobacterium, Caenispirillum salinarum AK4(T), Isolated from a Solar Saltern.</title>
        <authorList>
            <person name="Khatri I."/>
            <person name="Singh A."/>
            <person name="Korpole S."/>
            <person name="Pinnaka A.K."/>
            <person name="Subramanian S."/>
        </authorList>
    </citation>
    <scope>NUCLEOTIDE SEQUENCE [LARGE SCALE GENOMIC DNA]</scope>
    <source>
        <strain evidence="9 10">AK4</strain>
    </source>
</reference>
<keyword evidence="3" id="KW-1003">Cell membrane</keyword>
<dbReference type="STRING" id="1238182.C882_0678"/>
<dbReference type="eggNOG" id="COG3301">
    <property type="taxonomic scope" value="Bacteria"/>
</dbReference>
<sequence length="320" mass="34101">MNWKRTRRIGKTEIPRWDGETYYDVPPVKPVPWDWKVATYVFLGGVGGAAQVLGLLADWRRPSPRPAPPPVTRRARWLGVGGVTLGAPLIIADLKTPRRFYNMLRIIRPTSGMSIGSWLLAAFGASSGLALLAQLTGFRRTARAAHLPAALAGAGMATYTGALFGATSTPRWAAASNLLAARFGLSSMAAGAAALSLGERHGPTWQALDTVSLVALSADTALSFGVQNERRAEGTDAADRFTRDAELAAKVLHVLPVVLYAANGLSRRPSPTLSTVASTLAIAASWLTRVNEMRGARASARRPEDTFRLAQPPGSGGRRQ</sequence>
<keyword evidence="6 8" id="KW-0472">Membrane</keyword>
<evidence type="ECO:0000313" key="9">
    <source>
        <dbReference type="EMBL" id="EKV28915.1"/>
    </source>
</evidence>
<feature type="region of interest" description="Disordered" evidence="7">
    <location>
        <begin position="297"/>
        <end position="320"/>
    </location>
</feature>
<dbReference type="Proteomes" id="UP000009881">
    <property type="component" value="Unassembled WGS sequence"/>
</dbReference>
<evidence type="ECO:0000256" key="2">
    <source>
        <dbReference type="ARBA" id="ARBA00008929"/>
    </source>
</evidence>
<protein>
    <submittedName>
        <fullName evidence="9">Uncharacterized protein</fullName>
    </submittedName>
</protein>
<comment type="caution">
    <text evidence="9">The sequence shown here is derived from an EMBL/GenBank/DDBJ whole genome shotgun (WGS) entry which is preliminary data.</text>
</comment>
<dbReference type="PANTHER" id="PTHR34856:SF2">
    <property type="entry name" value="PROTEIN NRFD"/>
    <property type="match status" value="1"/>
</dbReference>
<feature type="transmembrane region" description="Helical" evidence="8">
    <location>
        <begin position="77"/>
        <end position="94"/>
    </location>
</feature>
<keyword evidence="5 8" id="KW-1133">Transmembrane helix</keyword>
<dbReference type="InterPro" id="IPR005614">
    <property type="entry name" value="NrfD-like"/>
</dbReference>
<dbReference type="InterPro" id="IPR052049">
    <property type="entry name" value="Electron_transfer_protein"/>
</dbReference>
<evidence type="ECO:0000256" key="5">
    <source>
        <dbReference type="ARBA" id="ARBA00022989"/>
    </source>
</evidence>
<evidence type="ECO:0000256" key="6">
    <source>
        <dbReference type="ARBA" id="ARBA00023136"/>
    </source>
</evidence>
<dbReference type="Pfam" id="PF03916">
    <property type="entry name" value="NrfD"/>
    <property type="match status" value="1"/>
</dbReference>
<evidence type="ECO:0000256" key="7">
    <source>
        <dbReference type="SAM" id="MobiDB-lite"/>
    </source>
</evidence>
<dbReference type="GO" id="GO:0005886">
    <property type="term" value="C:plasma membrane"/>
    <property type="evidence" value="ECO:0007669"/>
    <property type="project" value="UniProtKB-SubCell"/>
</dbReference>
<evidence type="ECO:0000256" key="4">
    <source>
        <dbReference type="ARBA" id="ARBA00022692"/>
    </source>
</evidence>
<evidence type="ECO:0000313" key="10">
    <source>
        <dbReference type="Proteomes" id="UP000009881"/>
    </source>
</evidence>
<evidence type="ECO:0000256" key="8">
    <source>
        <dbReference type="SAM" id="Phobius"/>
    </source>
</evidence>
<comment type="similarity">
    <text evidence="2">Belongs to the NrfD family.</text>
</comment>
<gene>
    <name evidence="9" type="ORF">C882_0678</name>
</gene>